<organism evidence="2 3">
    <name type="scientific">Streblomastix strix</name>
    <dbReference type="NCBI Taxonomy" id="222440"/>
    <lineage>
        <taxon>Eukaryota</taxon>
        <taxon>Metamonada</taxon>
        <taxon>Preaxostyla</taxon>
        <taxon>Oxymonadida</taxon>
        <taxon>Streblomastigidae</taxon>
        <taxon>Streblomastix</taxon>
    </lineage>
</organism>
<sequence>MKPGFIVSEVLVWFAGQYRTPKSSLNKQSCFKTVLKLIFDEELMQNTPPALTYSAISNCKDPQIKLASLLPSVWFWRITENSEDQHFHPKLPMHQNNTKREEQEYYTFVPILLSLHDGFCVNSIRHASTTKLAAMAIQERNLNIFMNRAQDSKSACNYYIFASIPQMNVTVARLVTIDYGLENQDSTSTKVSQLKKTNETPKGDIHALSPTGGDNMLSLCGFHFFFYLIQNELRFKLAYKRNRATKQLDQIQISNMNNLSISLHNSSHGSPLRKPKTKPGQSQKIKDPPCQFAKNQRK</sequence>
<reference evidence="2 3" key="1">
    <citation type="submission" date="2019-03" db="EMBL/GenBank/DDBJ databases">
        <title>Single cell metagenomics reveals metabolic interactions within the superorganism composed of flagellate Streblomastix strix and complex community of Bacteroidetes bacteria on its surface.</title>
        <authorList>
            <person name="Treitli S.C."/>
            <person name="Kolisko M."/>
            <person name="Husnik F."/>
            <person name="Keeling P."/>
            <person name="Hampl V."/>
        </authorList>
    </citation>
    <scope>NUCLEOTIDE SEQUENCE [LARGE SCALE GENOMIC DNA]</scope>
    <source>
        <strain evidence="2">ST1C</strain>
    </source>
</reference>
<dbReference type="AlphaFoldDB" id="A0A5J4W796"/>
<proteinExistence type="predicted"/>
<accession>A0A5J4W796</accession>
<comment type="caution">
    <text evidence="2">The sequence shown here is derived from an EMBL/GenBank/DDBJ whole genome shotgun (WGS) entry which is preliminary data.</text>
</comment>
<name>A0A5J4W796_9EUKA</name>
<feature type="region of interest" description="Disordered" evidence="1">
    <location>
        <begin position="262"/>
        <end position="298"/>
    </location>
</feature>
<evidence type="ECO:0000313" key="2">
    <source>
        <dbReference type="EMBL" id="KAA6390403.1"/>
    </source>
</evidence>
<evidence type="ECO:0000313" key="3">
    <source>
        <dbReference type="Proteomes" id="UP000324800"/>
    </source>
</evidence>
<evidence type="ECO:0000256" key="1">
    <source>
        <dbReference type="SAM" id="MobiDB-lite"/>
    </source>
</evidence>
<protein>
    <submittedName>
        <fullName evidence="2">Uncharacterized protein</fullName>
    </submittedName>
</protein>
<dbReference type="Proteomes" id="UP000324800">
    <property type="component" value="Unassembled WGS sequence"/>
</dbReference>
<gene>
    <name evidence="2" type="ORF">EZS28_014070</name>
</gene>
<dbReference type="EMBL" id="SNRW01003231">
    <property type="protein sequence ID" value="KAA6390403.1"/>
    <property type="molecule type" value="Genomic_DNA"/>
</dbReference>